<dbReference type="Proteomes" id="UP000238762">
    <property type="component" value="Unassembled WGS sequence"/>
</dbReference>
<evidence type="ECO:0000313" key="2">
    <source>
        <dbReference type="EMBL" id="PSB05243.1"/>
    </source>
</evidence>
<dbReference type="EMBL" id="PVWJ01000001">
    <property type="protein sequence ID" value="PSB05243.1"/>
    <property type="molecule type" value="Genomic_DNA"/>
</dbReference>
<dbReference type="RefSeq" id="WP_106286626.1">
    <property type="nucleotide sequence ID" value="NZ_CAWNTC010000090.1"/>
</dbReference>
<comment type="caution">
    <text evidence="2">The sequence shown here is derived from an EMBL/GenBank/DDBJ whole genome shotgun (WGS) entry which is preliminary data.</text>
</comment>
<sequence>MATGRRNLKDVITSEGEKLNNTAAKDDSDGADTDKQDLAEIVAELKAALAAANQKEDALQKQITSLQTEMHEQKVQVEKLERLELKSELDEAKQTALKLAEKNSELQAEIKALKAEKSDKSQKAEKAEKLANTSLKNRDRSIYDRPIGYADHRPDGEQNRETGDRKSQSNFKMWLD</sequence>
<feature type="compositionally biased region" description="Basic and acidic residues" evidence="1">
    <location>
        <begin position="150"/>
        <end position="167"/>
    </location>
</feature>
<feature type="region of interest" description="Disordered" evidence="1">
    <location>
        <begin position="115"/>
        <end position="176"/>
    </location>
</feature>
<keyword evidence="3" id="KW-1185">Reference proteome</keyword>
<feature type="compositionally biased region" description="Basic and acidic residues" evidence="1">
    <location>
        <begin position="24"/>
        <end position="33"/>
    </location>
</feature>
<evidence type="ECO:0000256" key="1">
    <source>
        <dbReference type="SAM" id="MobiDB-lite"/>
    </source>
</evidence>
<feature type="region of interest" description="Disordered" evidence="1">
    <location>
        <begin position="1"/>
        <end position="33"/>
    </location>
</feature>
<feature type="compositionally biased region" description="Basic and acidic residues" evidence="1">
    <location>
        <begin position="115"/>
        <end position="129"/>
    </location>
</feature>
<reference evidence="2 3" key="1">
    <citation type="submission" date="2018-02" db="EMBL/GenBank/DDBJ databases">
        <authorList>
            <person name="Cohen D.B."/>
            <person name="Kent A.D."/>
        </authorList>
    </citation>
    <scope>NUCLEOTIDE SEQUENCE [LARGE SCALE GENOMIC DNA]</scope>
    <source>
        <strain evidence="2 3">CCAP 1448/3</strain>
    </source>
</reference>
<accession>A0A2T1CAQ3</accession>
<name>A0A2T1CAQ3_9CYAN</name>
<reference evidence="2 3" key="2">
    <citation type="submission" date="2018-03" db="EMBL/GenBank/DDBJ databases">
        <title>The ancient ancestry and fast evolution of plastids.</title>
        <authorList>
            <person name="Moore K.R."/>
            <person name="Magnabosco C."/>
            <person name="Momper L."/>
            <person name="Gold D.A."/>
            <person name="Bosak T."/>
            <person name="Fournier G.P."/>
        </authorList>
    </citation>
    <scope>NUCLEOTIDE SEQUENCE [LARGE SCALE GENOMIC DNA]</scope>
    <source>
        <strain evidence="2 3">CCAP 1448/3</strain>
    </source>
</reference>
<evidence type="ECO:0000313" key="3">
    <source>
        <dbReference type="Proteomes" id="UP000238762"/>
    </source>
</evidence>
<gene>
    <name evidence="2" type="ORF">C7B64_00100</name>
</gene>
<protein>
    <submittedName>
        <fullName evidence="2">Uncharacterized protein</fullName>
    </submittedName>
</protein>
<proteinExistence type="predicted"/>
<organism evidence="2 3">
    <name type="scientific">Merismopedia glauca CCAP 1448/3</name>
    <dbReference type="NCBI Taxonomy" id="1296344"/>
    <lineage>
        <taxon>Bacteria</taxon>
        <taxon>Bacillati</taxon>
        <taxon>Cyanobacteriota</taxon>
        <taxon>Cyanophyceae</taxon>
        <taxon>Synechococcales</taxon>
        <taxon>Merismopediaceae</taxon>
        <taxon>Merismopedia</taxon>
    </lineage>
</organism>
<dbReference type="AlphaFoldDB" id="A0A2T1CAQ3"/>